<name>A0A7J6W3A7_THATH</name>
<dbReference type="PROSITE" id="PS50053">
    <property type="entry name" value="UBIQUITIN_2"/>
    <property type="match status" value="1"/>
</dbReference>
<evidence type="ECO:0000313" key="3">
    <source>
        <dbReference type="Proteomes" id="UP000554482"/>
    </source>
</evidence>
<gene>
    <name evidence="2" type="ORF">FRX31_018980</name>
</gene>
<protein>
    <recommendedName>
        <fullName evidence="1">Ubiquitin-like domain-containing protein</fullName>
    </recommendedName>
</protein>
<dbReference type="AlphaFoldDB" id="A0A7J6W3A7"/>
<feature type="domain" description="Ubiquitin-like" evidence="1">
    <location>
        <begin position="28"/>
        <end position="84"/>
    </location>
</feature>
<evidence type="ECO:0000259" key="1">
    <source>
        <dbReference type="PROSITE" id="PS50053"/>
    </source>
</evidence>
<dbReference type="SUPFAM" id="SSF54236">
    <property type="entry name" value="Ubiquitin-like"/>
    <property type="match status" value="1"/>
</dbReference>
<evidence type="ECO:0000313" key="2">
    <source>
        <dbReference type="EMBL" id="KAF5191437.1"/>
    </source>
</evidence>
<dbReference type="Proteomes" id="UP000554482">
    <property type="component" value="Unassembled WGS sequence"/>
</dbReference>
<dbReference type="InterPro" id="IPR000626">
    <property type="entry name" value="Ubiquitin-like_dom"/>
</dbReference>
<organism evidence="2 3">
    <name type="scientific">Thalictrum thalictroides</name>
    <name type="common">Rue-anemone</name>
    <name type="synonym">Anemone thalictroides</name>
    <dbReference type="NCBI Taxonomy" id="46969"/>
    <lineage>
        <taxon>Eukaryota</taxon>
        <taxon>Viridiplantae</taxon>
        <taxon>Streptophyta</taxon>
        <taxon>Embryophyta</taxon>
        <taxon>Tracheophyta</taxon>
        <taxon>Spermatophyta</taxon>
        <taxon>Magnoliopsida</taxon>
        <taxon>Ranunculales</taxon>
        <taxon>Ranunculaceae</taxon>
        <taxon>Thalictroideae</taxon>
        <taxon>Thalictrum</taxon>
    </lineage>
</organism>
<dbReference type="Gene3D" id="3.10.20.90">
    <property type="entry name" value="Phosphatidylinositol 3-kinase Catalytic Subunit, Chain A, domain 1"/>
    <property type="match status" value="1"/>
</dbReference>
<dbReference type="EMBL" id="JABWDY010022805">
    <property type="protein sequence ID" value="KAF5191437.1"/>
    <property type="molecule type" value="Genomic_DNA"/>
</dbReference>
<sequence>MKVKLKADLMYRSINYGDQVLIEGEMTTVGDLKLYIEKHYDIPILNQILYYNGQVLAYNHVRHLSDVLVSNPNVVLSIYTKRPPELVRVHVVINEVADGFYLNAHTTGTVLDLKDEKFGLSPHRQKITMIAKDPLHDWEVVDNYMIQDCPTIYLEKIPMDQEQLMHQGK</sequence>
<keyword evidence="3" id="KW-1185">Reference proteome</keyword>
<proteinExistence type="predicted"/>
<accession>A0A7J6W3A7</accession>
<reference evidence="2 3" key="1">
    <citation type="submission" date="2020-06" db="EMBL/GenBank/DDBJ databases">
        <title>Transcriptomic and genomic resources for Thalictrum thalictroides and T. hernandezii: Facilitating candidate gene discovery in an emerging model plant lineage.</title>
        <authorList>
            <person name="Arias T."/>
            <person name="Riano-Pachon D.M."/>
            <person name="Di Stilio V.S."/>
        </authorList>
    </citation>
    <scope>NUCLEOTIDE SEQUENCE [LARGE SCALE GENOMIC DNA]</scope>
    <source>
        <strain evidence="3">cv. WT478/WT964</strain>
        <tissue evidence="2">Leaves</tissue>
    </source>
</reference>
<dbReference type="InterPro" id="IPR029071">
    <property type="entry name" value="Ubiquitin-like_domsf"/>
</dbReference>
<dbReference type="Pfam" id="PF00240">
    <property type="entry name" value="ubiquitin"/>
    <property type="match status" value="1"/>
</dbReference>
<comment type="caution">
    <text evidence="2">The sequence shown here is derived from an EMBL/GenBank/DDBJ whole genome shotgun (WGS) entry which is preliminary data.</text>
</comment>